<dbReference type="GeneTree" id="ENSGT00940000156660"/>
<accession>A0A2R8Y540</accession>
<evidence type="ECO:0000259" key="1">
    <source>
        <dbReference type="Pfam" id="PF10660"/>
    </source>
</evidence>
<evidence type="ECO:0000313" key="2">
    <source>
        <dbReference type="Ensembl" id="ENSP00000494257.1"/>
    </source>
</evidence>
<dbReference type="EMBL" id="AC018797">
    <property type="status" value="NOT_ANNOTATED_CDS"/>
    <property type="molecule type" value="Genomic_DNA"/>
</dbReference>
<evidence type="ECO:0007829" key="8">
    <source>
        <dbReference type="PubMed" id="25944712"/>
    </source>
</evidence>
<dbReference type="Ensembl" id="ENST00000646632.1">
    <property type="protein sequence ID" value="ENSP00000494257.1"/>
    <property type="gene ID" value="ENSG00000145354.13"/>
</dbReference>
<evidence type="ECO:0007829" key="7">
    <source>
        <dbReference type="PubMed" id="22814378"/>
    </source>
</evidence>
<dbReference type="ExpressionAtlas" id="A0A2R8Y540">
    <property type="expression patterns" value="baseline and differential"/>
</dbReference>
<dbReference type="VEuPathDB" id="HostDB:ENSG00000145354"/>
<evidence type="ECO:0007829" key="5">
    <source>
        <dbReference type="ProteomicsDB" id="A0A2R8Y540"/>
    </source>
</evidence>
<reference evidence="2" key="8">
    <citation type="submission" date="2025-09" db="UniProtKB">
        <authorList>
            <consortium name="Ensembl"/>
        </authorList>
    </citation>
    <scope>IDENTIFICATION</scope>
</reference>
<keyword evidence="3" id="KW-1185">Reference proteome</keyword>
<dbReference type="AlphaFoldDB" id="A0A2R8Y540"/>
<sequence length="40" mass="4400">MVLESVARIVKVQLPAYLKRLPVPESITGFARLTGWSAMA</sequence>
<reference evidence="2" key="7">
    <citation type="submission" date="2025-08" db="UniProtKB">
        <authorList>
            <consortium name="Ensembl"/>
        </authorList>
    </citation>
    <scope>IDENTIFICATION</scope>
</reference>
<reference evidence="7" key="5">
    <citation type="journal article" date="2012" name="Proc. Natl. Acad. Sci. U.S.A.">
        <title>N-terminal acetylome analyses and functional insights of the N-terminal acetyltransferase NatB.</title>
        <authorList>
            <person name="Van Damme P."/>
            <person name="Lasa M."/>
            <person name="Polevoda B."/>
            <person name="Gazquez C."/>
            <person name="Elosegui-Artola A."/>
            <person name="Kim D.S."/>
            <person name="De Juan-Pardo E."/>
            <person name="Demeyer K."/>
            <person name="Hole K."/>
            <person name="Larrea E."/>
            <person name="Timmerman E."/>
            <person name="Prieto J."/>
            <person name="Arnesen T."/>
            <person name="Sherman F."/>
            <person name="Gevaert K."/>
            <person name="Aldabe R."/>
        </authorList>
    </citation>
    <scope>IDENTIFICATION BY MASS SPECTROMETRY [LARGE SCALE ANALYSIS]</scope>
</reference>
<name>A0A2R8Y540_HUMAN</name>
<keyword evidence="4 5" id="KW-1267">Proteomics identification</keyword>
<dbReference type="OrthoDB" id="449252at2759"/>
<dbReference type="Ensembl" id="ENST00000646632.1">
    <property type="protein sequence ID" value="ENSP00000494257.1"/>
    <property type="gene ID" value="ENSG00000145354.12"/>
</dbReference>
<reference evidence="2 3" key="2">
    <citation type="journal article" date="2004" name="Nature">
        <title>Finishing the euchromatic sequence of the human genome.</title>
        <authorList>
            <consortium name="International Human Genome Sequencing Consortium"/>
        </authorList>
    </citation>
    <scope>NUCLEOTIDE SEQUENCE [LARGE SCALE GENOMIC DNA]</scope>
</reference>
<evidence type="ECO:0000313" key="3">
    <source>
        <dbReference type="Proteomes" id="UP000005640"/>
    </source>
</evidence>
<dbReference type="GO" id="GO:0051537">
    <property type="term" value="F:2 iron, 2 sulfur cluster binding"/>
    <property type="evidence" value="ECO:0007669"/>
    <property type="project" value="InterPro"/>
</dbReference>
<reference evidence="2 3" key="3">
    <citation type="journal article" date="2005" name="Nature">
        <title>Generation and annotation of the DNA sequences of human chromosomes 2 and 4.</title>
        <authorList>
            <person name="Hillier L.W."/>
            <person name="Graves T.A."/>
            <person name="Fulton R.S."/>
            <person name="Fulton L.A."/>
            <person name="Pepin K.H."/>
            <person name="Minx P."/>
            <person name="Wagner-McPherson C."/>
            <person name="Layman D."/>
            <person name="Wylie K."/>
            <person name="Sekhon M."/>
            <person name="Becker M.C."/>
            <person name="Fewell G.A."/>
            <person name="Delehaunty K.D."/>
            <person name="Miner T.L."/>
            <person name="Nash W.E."/>
            <person name="Kremitzki C."/>
            <person name="Oddy L."/>
            <person name="Du H."/>
            <person name="Sun H."/>
            <person name="Bradshaw-Cordum H."/>
            <person name="Ali J."/>
            <person name="Carter J."/>
            <person name="Cordes M."/>
            <person name="Harris A."/>
            <person name="Isak A."/>
            <person name="van Brunt A."/>
            <person name="Nguyen C."/>
            <person name="Du F."/>
            <person name="Courtney L."/>
            <person name="Kalicki J."/>
            <person name="Ozersky P."/>
            <person name="Abbott S."/>
            <person name="Armstrong J."/>
            <person name="Belter E.A."/>
            <person name="Caruso L."/>
            <person name="Cedroni M."/>
            <person name="Cotton M."/>
            <person name="Davidson T."/>
            <person name="Desai A."/>
            <person name="Elliott G."/>
            <person name="Erb T."/>
            <person name="Fronick C."/>
            <person name="Gaige T."/>
            <person name="Haakenson W."/>
            <person name="Haglund K."/>
            <person name="Holmes A."/>
            <person name="Harkins R."/>
            <person name="Kim K."/>
            <person name="Kruchowski S.S."/>
            <person name="Strong C.M."/>
            <person name="Grewal N."/>
            <person name="Goyea E."/>
            <person name="Hou S."/>
            <person name="Levy A."/>
            <person name="Martinka S."/>
            <person name="Mead K."/>
            <person name="McLellan M.D."/>
            <person name="Meyer R."/>
            <person name="Randall-Maher J."/>
            <person name="Tomlinson C."/>
            <person name="Dauphin-Kohlberg S."/>
            <person name="Kozlowicz-Reilly A."/>
            <person name="Shah N."/>
            <person name="Swearengen-Shahid S."/>
            <person name="Snider J."/>
            <person name="Strong J.T."/>
            <person name="Thompson J."/>
            <person name="Yoakum M."/>
            <person name="Leonard S."/>
            <person name="Pearman C."/>
            <person name="Trani L."/>
            <person name="Radionenko M."/>
            <person name="Waligorski J.E."/>
            <person name="Wang C."/>
            <person name="Rock S.M."/>
            <person name="Tin-Wollam A.M."/>
            <person name="Maupin R."/>
            <person name="Latreille P."/>
            <person name="Wendl M.C."/>
            <person name="Yang S.P."/>
            <person name="Pohl C."/>
            <person name="Wallis J.W."/>
            <person name="Spieth J."/>
            <person name="Bieri T.A."/>
            <person name="Berkowicz N."/>
            <person name="Nelson J.O."/>
            <person name="Osborne J."/>
            <person name="Ding L."/>
            <person name="Meyer R."/>
            <person name="Sabo A."/>
            <person name="Shotland Y."/>
            <person name="Sinha P."/>
            <person name="Wohldmann P.E."/>
            <person name="Cook L.L."/>
            <person name="Hickenbotham M.T."/>
            <person name="Eldred J."/>
            <person name="Williams D."/>
            <person name="Jones T.A."/>
            <person name="She X."/>
            <person name="Ciccarelli F.D."/>
            <person name="Izaurralde E."/>
            <person name="Taylor J."/>
            <person name="Schmutz J."/>
            <person name="Myers R.M."/>
            <person name="Cox D.R."/>
            <person name="Huang X."/>
            <person name="McPherson J.D."/>
            <person name="Mardis E.R."/>
            <person name="Clifton S.W."/>
            <person name="Warren W.C."/>
            <person name="Chinwalla A.T."/>
            <person name="Eddy S.R."/>
            <person name="Marra M.A."/>
            <person name="Ovcharenko I."/>
            <person name="Furey T.S."/>
            <person name="Miller W."/>
            <person name="Eichler E.E."/>
            <person name="Bork P."/>
            <person name="Suyama M."/>
            <person name="Torrents D."/>
            <person name="Waterston R.H."/>
            <person name="Wilson R.K."/>
        </authorList>
    </citation>
    <scope>NUCLEOTIDE SEQUENCE [LARGE SCALE GENOMIC DNA]</scope>
</reference>
<dbReference type="OpenTargets" id="ENSG00000145354"/>
<feature type="domain" description="Iron sulphur" evidence="1">
    <location>
        <begin position="1"/>
        <end position="34"/>
    </location>
</feature>
<reference evidence="6" key="4">
    <citation type="journal article" date="2011" name="BMC Syst. Biol.">
        <title>Initial characterization of the human central proteome.</title>
        <authorList>
            <person name="Burkard T.R."/>
            <person name="Planyavsky M."/>
            <person name="Kaupe I."/>
            <person name="Breitwieser F.P."/>
            <person name="Burckstummer T."/>
            <person name="Bennett K.L."/>
            <person name="Superti-Furga G."/>
            <person name="Colinge J."/>
        </authorList>
    </citation>
    <scope>IDENTIFICATION BY MASS SPECTROMETRY [LARGE SCALE ANALYSIS]</scope>
</reference>
<protein>
    <submittedName>
        <fullName evidence="2">CDGSH iron sulfur domain 2</fullName>
    </submittedName>
</protein>
<dbReference type="Proteomes" id="UP000005640">
    <property type="component" value="Chromosome 4"/>
</dbReference>
<dbReference type="Pfam" id="PF10660">
    <property type="entry name" value="MitoNEET_N"/>
    <property type="match status" value="1"/>
</dbReference>
<dbReference type="Bgee" id="ENSG00000145354">
    <property type="expression patterns" value="Expressed in epithelial cell of pancreas and 182 other cell types or tissues"/>
</dbReference>
<dbReference type="HGNC" id="HGNC:24212">
    <property type="gene designation" value="CISD2"/>
</dbReference>
<gene>
    <name evidence="2" type="primary">CISD2</name>
</gene>
<dbReference type="InterPro" id="IPR019610">
    <property type="entry name" value="FeS-contain_mitoNEET_N"/>
</dbReference>
<organism evidence="2 3">
    <name type="scientific">Homo sapiens</name>
    <name type="common">Human</name>
    <dbReference type="NCBI Taxonomy" id="9606"/>
    <lineage>
        <taxon>Eukaryota</taxon>
        <taxon>Metazoa</taxon>
        <taxon>Chordata</taxon>
        <taxon>Craniata</taxon>
        <taxon>Vertebrata</taxon>
        <taxon>Euteleostomi</taxon>
        <taxon>Mammalia</taxon>
        <taxon>Eutheria</taxon>
        <taxon>Euarchontoglires</taxon>
        <taxon>Primates</taxon>
        <taxon>Haplorrhini</taxon>
        <taxon>Catarrhini</taxon>
        <taxon>Hominidae</taxon>
        <taxon>Homo</taxon>
    </lineage>
</organism>
<reference evidence="8" key="6">
    <citation type="journal article" date="2015" name="Proteomics">
        <title>N-terminome analysis of the human mitochondrial proteome.</title>
        <authorList>
            <person name="Vaca Jacome A.S."/>
            <person name="Rabilloud T."/>
            <person name="Schaeffer-Reiss C."/>
            <person name="Rompais M."/>
            <person name="Ayoub D."/>
            <person name="Lane L."/>
            <person name="Bairoch A."/>
            <person name="Van Dorsselaer A."/>
            <person name="Carapito C."/>
        </authorList>
    </citation>
    <scope>IDENTIFICATION BY MASS SPECTROMETRY [LARGE SCALE ANALYSIS]</scope>
</reference>
<proteinExistence type="evidence at protein level"/>
<evidence type="ECO:0007829" key="6">
    <source>
        <dbReference type="PubMed" id="21269460"/>
    </source>
</evidence>
<evidence type="ECO:0007829" key="4">
    <source>
        <dbReference type="PeptideAtlas" id="A0A2R8Y540"/>
    </source>
</evidence>
<reference evidence="2 3" key="1">
    <citation type="journal article" date="2001" name="Nature">
        <title>Initial sequencing and analysis of the human genome.</title>
        <authorList>
            <consortium name="International Human Genome Sequencing Consortium"/>
            <person name="Lander E.S."/>
            <person name="Linton L.M."/>
            <person name="Birren B."/>
            <person name="Nusbaum C."/>
            <person name="Zody M.C."/>
            <person name="Baldwin J."/>
            <person name="Devon K."/>
            <person name="Dewar K."/>
            <person name="Doyle M."/>
            <person name="FitzHugh W."/>
            <person name="Funke R."/>
            <person name="Gage D."/>
            <person name="Harris K."/>
            <person name="Heaford A."/>
            <person name="Howland J."/>
            <person name="Kann L."/>
            <person name="Lehoczky J."/>
            <person name="LeVine R."/>
            <person name="McEwan P."/>
            <person name="McKernan K."/>
            <person name="Meldrim J."/>
            <person name="Mesirov J.P."/>
            <person name="Miranda C."/>
            <person name="Morris W."/>
            <person name="Naylor J."/>
            <person name="Raymond C."/>
            <person name="Rosetti M."/>
            <person name="Santos R."/>
            <person name="Sheridan A."/>
            <person name="Sougnez C."/>
            <person name="Stange-Thomann N."/>
            <person name="Stojanovic N."/>
            <person name="Subramanian A."/>
            <person name="Wyman D."/>
            <person name="Rogers J."/>
            <person name="Sulston J."/>
            <person name="Ainscough R."/>
            <person name="Beck S."/>
            <person name="Bentley D."/>
            <person name="Burton J."/>
            <person name="Clee C."/>
            <person name="Carter N."/>
            <person name="Coulson A."/>
            <person name="Deadman R."/>
            <person name="Deloukas P."/>
            <person name="Dunham A."/>
            <person name="Dunham I."/>
            <person name="Durbin R."/>
            <person name="French L."/>
            <person name="Grafham D."/>
            <person name="Gregory S."/>
            <person name="Hubbard T."/>
            <person name="Humphray S."/>
            <person name="Hunt A."/>
            <person name="Jones M."/>
            <person name="Lloyd C."/>
            <person name="McMurray A."/>
            <person name="Matthews L."/>
            <person name="Mercer S."/>
            <person name="Milne S."/>
            <person name="Mullikin J.C."/>
            <person name="Mungall A."/>
            <person name="Plumb R."/>
            <person name="Ross M."/>
            <person name="Shownkeen R."/>
            <person name="Sims S."/>
            <person name="Waterston R.H."/>
            <person name="Wilson R.K."/>
            <person name="Hillier L.W."/>
            <person name="McPherson J.D."/>
            <person name="Marra M.A."/>
            <person name="Mardis E.R."/>
            <person name="Fulton L.A."/>
            <person name="Chinwalla A.T."/>
            <person name="Pepin K.H."/>
            <person name="Gish W.R."/>
            <person name="Chissoe S.L."/>
            <person name="Wendl M.C."/>
            <person name="Delehaunty K.D."/>
            <person name="Miner T.L."/>
            <person name="Delehaunty A."/>
            <person name="Kramer J.B."/>
            <person name="Cook L.L."/>
            <person name="Fulton R.S."/>
            <person name="Johnson D.L."/>
            <person name="Minx P.J."/>
            <person name="Clifton S.W."/>
            <person name="Hawkins T."/>
            <person name="Branscomb E."/>
            <person name="Predki P."/>
            <person name="Richardson P."/>
            <person name="Wenning S."/>
            <person name="Slezak T."/>
            <person name="Doggett N."/>
            <person name="Cheng J.F."/>
            <person name="Olsen A."/>
            <person name="Lucas S."/>
            <person name="Elkin C."/>
            <person name="Uberbacher E."/>
            <person name="Frazier M."/>
            <person name="Gibbs R.A."/>
            <person name="Muzny D.M."/>
            <person name="Scherer S.E."/>
            <person name="Bouck J.B."/>
            <person name="Sodergren E.J."/>
            <person name="Worley K.C."/>
            <person name="Rives C.M."/>
            <person name="Gorrell J.H."/>
            <person name="Metzker M.L."/>
            <person name="Naylor S.L."/>
            <person name="Kucherlapati R.S."/>
            <person name="Nelson D.L."/>
            <person name="Weinstock G.M."/>
            <person name="Sakaki Y."/>
            <person name="Fujiyama A."/>
            <person name="Hattori M."/>
            <person name="Yada T."/>
            <person name="Toyoda A."/>
            <person name="Itoh T."/>
            <person name="Kawagoe C."/>
            <person name="Watanabe H."/>
            <person name="Totoki Y."/>
            <person name="Taylor T."/>
            <person name="Weissenbach J."/>
            <person name="Heilig R."/>
            <person name="Saurin W."/>
            <person name="Artiguenave F."/>
            <person name="Brottier P."/>
            <person name="Bruls T."/>
            <person name="Pelletier E."/>
            <person name="Robert C."/>
            <person name="Wincker P."/>
            <person name="Smith D.R."/>
            <person name="Doucette-Stamm L."/>
            <person name="Rubenfield M."/>
            <person name="Weinstock K."/>
            <person name="Lee H.M."/>
            <person name="Dubois J."/>
            <person name="Rosenthal A."/>
            <person name="Platzer M."/>
            <person name="Nyakatura G."/>
            <person name="Taudien S."/>
            <person name="Rump A."/>
            <person name="Yang H."/>
            <person name="Yu J."/>
            <person name="Wang J."/>
            <person name="Huang G."/>
            <person name="Gu J."/>
            <person name="Hood L."/>
            <person name="Rowen L."/>
            <person name="Madan A."/>
            <person name="Qin S."/>
            <person name="Davis R.W."/>
            <person name="Federspiel N.A."/>
            <person name="Abola A.P."/>
            <person name="Proctor M.J."/>
            <person name="Myers R.M."/>
            <person name="Schmutz J."/>
            <person name="Dickson M."/>
            <person name="Grimwood J."/>
            <person name="Cox D.R."/>
            <person name="Olson M.V."/>
            <person name="Kaul R."/>
            <person name="Raymond C."/>
            <person name="Shimizu N."/>
            <person name="Kawasaki K."/>
            <person name="Minoshima S."/>
            <person name="Evans G.A."/>
            <person name="Athanasiou M."/>
            <person name="Schultz R."/>
            <person name="Roe B.A."/>
            <person name="Chen F."/>
            <person name="Pan H."/>
            <person name="Ramser J."/>
            <person name="Lehrach H."/>
            <person name="Reinhardt R."/>
            <person name="McCombie W.R."/>
            <person name="de la Bastide M."/>
            <person name="Dedhia N."/>
            <person name="Blocker H."/>
            <person name="Hornischer K."/>
            <person name="Nordsiek G."/>
            <person name="Agarwala R."/>
            <person name="Aravind L."/>
            <person name="Bailey J.A."/>
            <person name="Bateman A."/>
            <person name="Batzoglou S."/>
            <person name="Birney E."/>
            <person name="Bork P."/>
            <person name="Brown D.G."/>
            <person name="Burge C.B."/>
            <person name="Cerutti L."/>
            <person name="Chen H.C."/>
            <person name="Church D."/>
            <person name="Clamp M."/>
            <person name="Copley R.R."/>
            <person name="Doerks T."/>
            <person name="Eddy S.R."/>
            <person name="Eichler E.E."/>
            <person name="Furey T.S."/>
            <person name="Galagan J."/>
            <person name="Gilbert J.G."/>
            <person name="Harmon C."/>
            <person name="Hayashizaki Y."/>
            <person name="Haussler D."/>
            <person name="Hermjakob H."/>
            <person name="Hokamp K."/>
            <person name="Jang W."/>
            <person name="Johnson L.S."/>
            <person name="Jones T.A."/>
            <person name="Kasif S."/>
            <person name="Kaspryzk A."/>
            <person name="Kennedy S."/>
            <person name="Kent W.J."/>
            <person name="Kitts P."/>
            <person name="Koonin E.V."/>
            <person name="Korf I."/>
            <person name="Kulp D."/>
            <person name="Lancet D."/>
            <person name="Lowe T.M."/>
            <person name="McLysaght A."/>
            <person name="Mikkelsen T."/>
            <person name="Moran J.V."/>
            <person name="Mulder N."/>
            <person name="Pollara V.J."/>
            <person name="Ponting C.P."/>
            <person name="Schuler G."/>
            <person name="Schultz J."/>
            <person name="Slater G."/>
            <person name="Smit A.F."/>
            <person name="Stupka E."/>
            <person name="Szustakowski J."/>
            <person name="Thierry-Mieg D."/>
            <person name="Thierry-Mieg J."/>
            <person name="Wagner L."/>
            <person name="Wallis J."/>
            <person name="Wheeler R."/>
            <person name="Williams A."/>
            <person name="Wolf Y.I."/>
            <person name="Wolfe K.H."/>
            <person name="Yang S.P."/>
            <person name="Yeh R.F."/>
            <person name="Collins F."/>
            <person name="Guyer M.S."/>
            <person name="Peterson J."/>
            <person name="Felsenfeld A."/>
            <person name="Wetterstrand K.A."/>
            <person name="Patrinos A."/>
            <person name="Morgan M.J."/>
            <person name="de Jong P."/>
            <person name="Catanese J.J."/>
            <person name="Osoegawa K."/>
            <person name="Shizuya H."/>
            <person name="Choi S."/>
            <person name="Chen Y.J."/>
        </authorList>
    </citation>
    <scope>NUCLEOTIDE SEQUENCE [LARGE SCALE GENOMIC DNA]</scope>
</reference>
<dbReference type="MassIVE" id="A0A2R8Y540"/>
<dbReference type="EMBL" id="AC083826">
    <property type="status" value="NOT_ANNOTATED_CDS"/>
    <property type="molecule type" value="Genomic_DNA"/>
</dbReference>